<feature type="transmembrane region" description="Helical" evidence="7">
    <location>
        <begin position="97"/>
        <end position="124"/>
    </location>
</feature>
<feature type="domain" description="ABC transmembrane type-1" evidence="8">
    <location>
        <begin position="101"/>
        <end position="312"/>
    </location>
</feature>
<dbReference type="EMBL" id="LT629772">
    <property type="protein sequence ID" value="SDT46981.1"/>
    <property type="molecule type" value="Genomic_DNA"/>
</dbReference>
<dbReference type="RefSeq" id="WP_091531195.1">
    <property type="nucleotide sequence ID" value="NZ_LT629772.1"/>
</dbReference>
<dbReference type="PANTHER" id="PTHR30465">
    <property type="entry name" value="INNER MEMBRANE ABC TRANSPORTER"/>
    <property type="match status" value="1"/>
</dbReference>
<dbReference type="GO" id="GO:0055085">
    <property type="term" value="P:transmembrane transport"/>
    <property type="evidence" value="ECO:0007669"/>
    <property type="project" value="InterPro"/>
</dbReference>
<dbReference type="OrthoDB" id="3747763at2"/>
<reference evidence="9 10" key="1">
    <citation type="submission" date="2016-10" db="EMBL/GenBank/DDBJ databases">
        <authorList>
            <person name="de Groot N.N."/>
        </authorList>
    </citation>
    <scope>NUCLEOTIDE SEQUENCE [LARGE SCALE GENOMIC DNA]</scope>
    <source>
        <strain evidence="9 10">DSM 21800</strain>
    </source>
</reference>
<gene>
    <name evidence="9" type="ORF">SAMN04489812_6051</name>
</gene>
<dbReference type="Proteomes" id="UP000199103">
    <property type="component" value="Chromosome I"/>
</dbReference>
<feature type="transmembrane region" description="Helical" evidence="7">
    <location>
        <begin position="136"/>
        <end position="158"/>
    </location>
</feature>
<evidence type="ECO:0000256" key="2">
    <source>
        <dbReference type="ARBA" id="ARBA00022448"/>
    </source>
</evidence>
<evidence type="ECO:0000259" key="8">
    <source>
        <dbReference type="PROSITE" id="PS50928"/>
    </source>
</evidence>
<dbReference type="Pfam" id="PF00528">
    <property type="entry name" value="BPD_transp_1"/>
    <property type="match status" value="1"/>
</dbReference>
<accession>A0A1H2AM40</accession>
<evidence type="ECO:0000313" key="10">
    <source>
        <dbReference type="Proteomes" id="UP000199103"/>
    </source>
</evidence>
<dbReference type="SUPFAM" id="SSF161098">
    <property type="entry name" value="MetI-like"/>
    <property type="match status" value="1"/>
</dbReference>
<evidence type="ECO:0000256" key="3">
    <source>
        <dbReference type="ARBA" id="ARBA00022475"/>
    </source>
</evidence>
<dbReference type="CDD" id="cd06261">
    <property type="entry name" value="TM_PBP2"/>
    <property type="match status" value="1"/>
</dbReference>
<keyword evidence="6 7" id="KW-0472">Membrane</keyword>
<keyword evidence="3" id="KW-1003">Cell membrane</keyword>
<name>A0A1H2AM40_9ACTN</name>
<dbReference type="Pfam" id="PF19300">
    <property type="entry name" value="BPD_transp_1_N"/>
    <property type="match status" value="1"/>
</dbReference>
<organism evidence="9 10">
    <name type="scientific">Microlunatus soli</name>
    <dbReference type="NCBI Taxonomy" id="630515"/>
    <lineage>
        <taxon>Bacteria</taxon>
        <taxon>Bacillati</taxon>
        <taxon>Actinomycetota</taxon>
        <taxon>Actinomycetes</taxon>
        <taxon>Propionibacteriales</taxon>
        <taxon>Propionibacteriaceae</taxon>
        <taxon>Microlunatus</taxon>
    </lineage>
</organism>
<comment type="similarity">
    <text evidence="7">Belongs to the binding-protein-dependent transport system permease family.</text>
</comment>
<sequence>MLVFVARRLLYAVITIVAVSLVAFFIIELAPGSALTQEISRLRAQGNIVSTEQVAALEEQYGINDPWIVKYAKWAGGMLHGDFGQSFLYRQPVGDLIWSRLALSFSLALGAIIVAWAIAIPVGVYSATHRYTVPDYIITVIQFVGVAIPEFLLALAVMTAASKWFGIDVGGLNSNEFRNAPWSLDRFVDMLGHLWLPLVVIAVGSTAWLTRVMRANLFDVLGQQYVQTARAKGVAERKVIWKHAVRNALHPLVMTFGSTLSVLISGEAIISIVFALPTTGQALIETLISKDTYVAATLLLFLSMLLVIGNLISDILLAWIDPRVKAAD</sequence>
<evidence type="ECO:0000256" key="1">
    <source>
        <dbReference type="ARBA" id="ARBA00004651"/>
    </source>
</evidence>
<keyword evidence="2 7" id="KW-0813">Transport</keyword>
<dbReference type="PROSITE" id="PS50928">
    <property type="entry name" value="ABC_TM1"/>
    <property type="match status" value="1"/>
</dbReference>
<dbReference type="AlphaFoldDB" id="A0A1H2AM40"/>
<keyword evidence="10" id="KW-1185">Reference proteome</keyword>
<dbReference type="GO" id="GO:0005886">
    <property type="term" value="C:plasma membrane"/>
    <property type="evidence" value="ECO:0007669"/>
    <property type="project" value="UniProtKB-SubCell"/>
</dbReference>
<dbReference type="InterPro" id="IPR045621">
    <property type="entry name" value="BPD_transp_1_N"/>
</dbReference>
<evidence type="ECO:0000256" key="6">
    <source>
        <dbReference type="ARBA" id="ARBA00023136"/>
    </source>
</evidence>
<keyword evidence="4 7" id="KW-0812">Transmembrane</keyword>
<feature type="transmembrane region" description="Helical" evidence="7">
    <location>
        <begin position="9"/>
        <end position="27"/>
    </location>
</feature>
<evidence type="ECO:0000256" key="7">
    <source>
        <dbReference type="RuleBase" id="RU363032"/>
    </source>
</evidence>
<dbReference type="InterPro" id="IPR035906">
    <property type="entry name" value="MetI-like_sf"/>
</dbReference>
<feature type="transmembrane region" description="Helical" evidence="7">
    <location>
        <begin position="296"/>
        <end position="320"/>
    </location>
</feature>
<dbReference type="InterPro" id="IPR000515">
    <property type="entry name" value="MetI-like"/>
</dbReference>
<feature type="transmembrane region" description="Helical" evidence="7">
    <location>
        <begin position="252"/>
        <end position="276"/>
    </location>
</feature>
<protein>
    <submittedName>
        <fullName evidence="9">Peptide/nickel transport system permease protein</fullName>
    </submittedName>
</protein>
<feature type="transmembrane region" description="Helical" evidence="7">
    <location>
        <begin position="190"/>
        <end position="209"/>
    </location>
</feature>
<evidence type="ECO:0000256" key="4">
    <source>
        <dbReference type="ARBA" id="ARBA00022692"/>
    </source>
</evidence>
<comment type="subcellular location">
    <subcellularLocation>
        <location evidence="1 7">Cell membrane</location>
        <topology evidence="1 7">Multi-pass membrane protein</topology>
    </subcellularLocation>
</comment>
<proteinExistence type="inferred from homology"/>
<dbReference type="Gene3D" id="1.10.3720.10">
    <property type="entry name" value="MetI-like"/>
    <property type="match status" value="1"/>
</dbReference>
<dbReference type="STRING" id="630515.SAMN04489812_6051"/>
<evidence type="ECO:0000256" key="5">
    <source>
        <dbReference type="ARBA" id="ARBA00022989"/>
    </source>
</evidence>
<dbReference type="PANTHER" id="PTHR30465:SF43">
    <property type="entry name" value="OLIGOPEPTIDE ABC TRANSPORTER, PERMEASE PROTEIN"/>
    <property type="match status" value="1"/>
</dbReference>
<keyword evidence="5 7" id="KW-1133">Transmembrane helix</keyword>
<evidence type="ECO:0000313" key="9">
    <source>
        <dbReference type="EMBL" id="SDT46981.1"/>
    </source>
</evidence>